<organism evidence="1 2">
    <name type="scientific">Streptomyces brevispora</name>
    <dbReference type="NCBI Taxonomy" id="887462"/>
    <lineage>
        <taxon>Bacteria</taxon>
        <taxon>Bacillati</taxon>
        <taxon>Actinomycetota</taxon>
        <taxon>Actinomycetes</taxon>
        <taxon>Kitasatosporales</taxon>
        <taxon>Streptomycetaceae</taxon>
        <taxon>Streptomyces</taxon>
    </lineage>
</organism>
<evidence type="ECO:0000313" key="2">
    <source>
        <dbReference type="Proteomes" id="UP000318186"/>
    </source>
</evidence>
<dbReference type="InterPro" id="IPR023393">
    <property type="entry name" value="START-like_dom_sf"/>
</dbReference>
<evidence type="ECO:0000313" key="1">
    <source>
        <dbReference type="EMBL" id="TWF90634.1"/>
    </source>
</evidence>
<reference evidence="1 2" key="1">
    <citation type="submission" date="2019-06" db="EMBL/GenBank/DDBJ databases">
        <title>Sequencing the genomes of 1000 actinobacteria strains.</title>
        <authorList>
            <person name="Klenk H.-P."/>
        </authorList>
    </citation>
    <scope>NUCLEOTIDE SEQUENCE [LARGE SCALE GENOMIC DNA]</scope>
    <source>
        <strain evidence="1 2">DSM 42059</strain>
    </source>
</reference>
<dbReference type="RefSeq" id="WP_145768205.1">
    <property type="nucleotide sequence ID" value="NZ_JBHJUX010000006.1"/>
</dbReference>
<proteinExistence type="predicted"/>
<dbReference type="Proteomes" id="UP000318186">
    <property type="component" value="Unassembled WGS sequence"/>
</dbReference>
<name>A0A561TU81_9ACTN</name>
<sequence>MAIRHQLIKHAPSALWSVLERPDLYGEWVVGTSGSRSAQGHWPEVGSSIEYTVRIGPKEFHGRTVVRRLERPSILELEAHSGLLGSARIAFDIRPWGDETLVRLDEHPLRGAGGTLHNAAADVLLQLRHRAMLGRLASAVDELASDS</sequence>
<protein>
    <recommendedName>
        <fullName evidence="3">Polyketide cyclase/dehydrase/lipid transport protein</fullName>
    </recommendedName>
</protein>
<evidence type="ECO:0008006" key="3">
    <source>
        <dbReference type="Google" id="ProtNLM"/>
    </source>
</evidence>
<dbReference type="Gene3D" id="3.30.530.20">
    <property type="match status" value="1"/>
</dbReference>
<dbReference type="EMBL" id="VIWW01000003">
    <property type="protein sequence ID" value="TWF90634.1"/>
    <property type="molecule type" value="Genomic_DNA"/>
</dbReference>
<dbReference type="SUPFAM" id="SSF55961">
    <property type="entry name" value="Bet v1-like"/>
    <property type="match status" value="1"/>
</dbReference>
<dbReference type="OrthoDB" id="4483486at2"/>
<dbReference type="AlphaFoldDB" id="A0A561TU81"/>
<accession>A0A561TU81</accession>
<dbReference type="CDD" id="cd07812">
    <property type="entry name" value="SRPBCC"/>
    <property type="match status" value="1"/>
</dbReference>
<gene>
    <name evidence="1" type="ORF">FHX80_1349</name>
</gene>
<comment type="caution">
    <text evidence="1">The sequence shown here is derived from an EMBL/GenBank/DDBJ whole genome shotgun (WGS) entry which is preliminary data.</text>
</comment>